<dbReference type="InterPro" id="IPR007867">
    <property type="entry name" value="GMC_OxRtase_C"/>
</dbReference>
<evidence type="ECO:0000259" key="7">
    <source>
        <dbReference type="Pfam" id="PF05199"/>
    </source>
</evidence>
<dbReference type="Gene3D" id="3.50.50.60">
    <property type="entry name" value="FAD/NAD(P)-binding domain"/>
    <property type="match status" value="1"/>
</dbReference>
<dbReference type="Gene3D" id="3.30.410.40">
    <property type="match status" value="1"/>
</dbReference>
<sequence>MNTHYDYVIIGAGVAGCVLAARLTENPNTRVLLIEAGKDTPPGKEPEDILDNYPTSYYNKSYIWPNFKVSWRKAENGMSNFPQGKIMGGGGSLMGMVSLRGTPADYAEWVNCGAKNWAWEDVLPYFKKLETDIDFSNEMHGTSGPIPIRRLSKEQWPPLTKAIAKYSEQHNIPLIGDPNADFRDGYGSTPICNTPHQRASTALRYITPQVRQRTNLTMVHETQVEKILFDGTRATGVLAKNPSGEITYQGNEILVSSGGIFSPALLMRSGIGDASLLQNLQIPVVANRPGVGQNLQNHPILFIGFHLKKNARQDSSLRTHPSASLRYSSQLPDCPPGDLYVNVQSKTSWNAMGLQIGNLAPCVLRPKSTGHVTIQSPHSKDHPITEFNFLSDPADITRMMMAFTKAVEILADSEIKRMMGKPFPVRFSDRLRQLNEYNPQNFTKANRLATLLNILPGISDFVLSRLTGDAIDLDALIKNPQDLAQHVQKNIAGMFHPVGSCRMGDSEDPMAVVDSTGKVYGVQNLRVVDASIMPNLIAGNTNIPTIMVAEKIADELVKNSSN</sequence>
<evidence type="ECO:0000256" key="3">
    <source>
        <dbReference type="ARBA" id="ARBA00022630"/>
    </source>
</evidence>
<dbReference type="OrthoDB" id="9785276at2"/>
<dbReference type="GO" id="GO:0050660">
    <property type="term" value="F:flavin adenine dinucleotide binding"/>
    <property type="evidence" value="ECO:0007669"/>
    <property type="project" value="InterPro"/>
</dbReference>
<gene>
    <name evidence="8" type="ORF">SAMN06296008_10421</name>
</gene>
<dbReference type="GO" id="GO:0016614">
    <property type="term" value="F:oxidoreductase activity, acting on CH-OH group of donors"/>
    <property type="evidence" value="ECO:0007669"/>
    <property type="project" value="InterPro"/>
</dbReference>
<dbReference type="SUPFAM" id="SSF51905">
    <property type="entry name" value="FAD/NAD(P)-binding domain"/>
    <property type="match status" value="1"/>
</dbReference>
<organism evidence="8 9">
    <name type="scientific">Polynucleobacter kasalickyi</name>
    <dbReference type="NCBI Taxonomy" id="1938817"/>
    <lineage>
        <taxon>Bacteria</taxon>
        <taxon>Pseudomonadati</taxon>
        <taxon>Pseudomonadota</taxon>
        <taxon>Betaproteobacteria</taxon>
        <taxon>Burkholderiales</taxon>
        <taxon>Burkholderiaceae</taxon>
        <taxon>Polynucleobacter</taxon>
    </lineage>
</organism>
<dbReference type="InterPro" id="IPR036188">
    <property type="entry name" value="FAD/NAD-bd_sf"/>
</dbReference>
<evidence type="ECO:0000313" key="9">
    <source>
        <dbReference type="Proteomes" id="UP000192708"/>
    </source>
</evidence>
<feature type="domain" description="Glucose-methanol-choline oxidoreductase C-terminal" evidence="7">
    <location>
        <begin position="366"/>
        <end position="448"/>
    </location>
</feature>
<evidence type="ECO:0000256" key="2">
    <source>
        <dbReference type="ARBA" id="ARBA00010790"/>
    </source>
</evidence>
<dbReference type="Pfam" id="PF05199">
    <property type="entry name" value="GMC_oxred_C"/>
    <property type="match status" value="2"/>
</dbReference>
<keyword evidence="4 5" id="KW-0274">FAD</keyword>
<feature type="binding site" evidence="5">
    <location>
        <position position="224"/>
    </location>
    <ligand>
        <name>FAD</name>
        <dbReference type="ChEBI" id="CHEBI:57692"/>
    </ligand>
</feature>
<keyword evidence="3" id="KW-0285">Flavoprotein</keyword>
<evidence type="ECO:0000256" key="5">
    <source>
        <dbReference type="PIRSR" id="PIRSR000137-2"/>
    </source>
</evidence>
<dbReference type="AlphaFoldDB" id="A0A1W1YYJ0"/>
<dbReference type="InterPro" id="IPR012132">
    <property type="entry name" value="GMC_OxRdtase"/>
</dbReference>
<evidence type="ECO:0000313" key="8">
    <source>
        <dbReference type="EMBL" id="SMC41204.1"/>
    </source>
</evidence>
<dbReference type="Pfam" id="PF00732">
    <property type="entry name" value="GMC_oxred_N"/>
    <property type="match status" value="1"/>
</dbReference>
<dbReference type="PANTHER" id="PTHR11552:SF147">
    <property type="entry name" value="CHOLINE DEHYDROGENASE, MITOCHONDRIAL"/>
    <property type="match status" value="1"/>
</dbReference>
<dbReference type="PIRSF" id="PIRSF000137">
    <property type="entry name" value="Alcohol_oxidase"/>
    <property type="match status" value="1"/>
</dbReference>
<accession>A0A1W1YYJ0</accession>
<dbReference type="InterPro" id="IPR000172">
    <property type="entry name" value="GMC_OxRdtase_N"/>
</dbReference>
<proteinExistence type="inferred from homology"/>
<protein>
    <submittedName>
        <fullName evidence="8">5-(Hydroxymethyl)furfural/furfural oxidase</fullName>
    </submittedName>
</protein>
<evidence type="ECO:0000256" key="4">
    <source>
        <dbReference type="ARBA" id="ARBA00022827"/>
    </source>
</evidence>
<dbReference type="Proteomes" id="UP000192708">
    <property type="component" value="Unassembled WGS sequence"/>
</dbReference>
<keyword evidence="9" id="KW-1185">Reference proteome</keyword>
<evidence type="ECO:0000259" key="6">
    <source>
        <dbReference type="Pfam" id="PF00732"/>
    </source>
</evidence>
<comment type="cofactor">
    <cofactor evidence="1 5">
        <name>FAD</name>
        <dbReference type="ChEBI" id="CHEBI:57692"/>
    </cofactor>
</comment>
<reference evidence="8 9" key="1">
    <citation type="submission" date="2017-04" db="EMBL/GenBank/DDBJ databases">
        <authorList>
            <person name="Afonso C.L."/>
            <person name="Miller P.J."/>
            <person name="Scott M.A."/>
            <person name="Spackman E."/>
            <person name="Goraichik I."/>
            <person name="Dimitrov K.M."/>
            <person name="Suarez D.L."/>
            <person name="Swayne D.E."/>
        </authorList>
    </citation>
    <scope>NUCLEOTIDE SEQUENCE [LARGE SCALE GENOMIC DNA]</scope>
    <source>
        <strain evidence="8 9">VK13</strain>
    </source>
</reference>
<evidence type="ECO:0000256" key="1">
    <source>
        <dbReference type="ARBA" id="ARBA00001974"/>
    </source>
</evidence>
<dbReference type="STRING" id="1938817.SAMN06296008_10421"/>
<dbReference type="SUPFAM" id="SSF54373">
    <property type="entry name" value="FAD-linked reductases, C-terminal domain"/>
    <property type="match status" value="1"/>
</dbReference>
<dbReference type="RefSeq" id="WP_159460814.1">
    <property type="nucleotide sequence ID" value="NZ_FWXJ01000004.1"/>
</dbReference>
<name>A0A1W1YYJ0_9BURK</name>
<feature type="domain" description="Glucose-methanol-choline oxidoreductase N-terminal" evidence="6">
    <location>
        <begin position="5"/>
        <end position="299"/>
    </location>
</feature>
<dbReference type="PANTHER" id="PTHR11552">
    <property type="entry name" value="GLUCOSE-METHANOL-CHOLINE GMC OXIDOREDUCTASE"/>
    <property type="match status" value="1"/>
</dbReference>
<feature type="domain" description="Glucose-methanol-choline oxidoreductase C-terminal" evidence="7">
    <location>
        <begin position="480"/>
        <end position="549"/>
    </location>
</feature>
<dbReference type="EMBL" id="FWXJ01000004">
    <property type="protein sequence ID" value="SMC41204.1"/>
    <property type="molecule type" value="Genomic_DNA"/>
</dbReference>
<comment type="similarity">
    <text evidence="2">Belongs to the GMC oxidoreductase family.</text>
</comment>